<evidence type="ECO:0000313" key="13">
    <source>
        <dbReference type="Proteomes" id="UP000185944"/>
    </source>
</evidence>
<keyword evidence="13" id="KW-1185">Reference proteome</keyword>
<dbReference type="OrthoDB" id="3176171at2759"/>
<dbReference type="InterPro" id="IPR001752">
    <property type="entry name" value="Kinesin_motor_dom"/>
</dbReference>
<accession>A0A177EIJ2</accession>
<feature type="binding site" evidence="9">
    <location>
        <begin position="327"/>
        <end position="334"/>
    </location>
    <ligand>
        <name>ATP</name>
        <dbReference type="ChEBI" id="CHEBI:30616"/>
    </ligand>
</feature>
<evidence type="ECO:0000256" key="5">
    <source>
        <dbReference type="ARBA" id="ARBA00022840"/>
    </source>
</evidence>
<evidence type="ECO:0000256" key="9">
    <source>
        <dbReference type="PROSITE-ProRule" id="PRU00283"/>
    </source>
</evidence>
<dbReference type="InterPro" id="IPR036961">
    <property type="entry name" value="Kinesin_motor_dom_sf"/>
</dbReference>
<evidence type="ECO:0000256" key="6">
    <source>
        <dbReference type="ARBA" id="ARBA00023175"/>
    </source>
</evidence>
<dbReference type="InterPro" id="IPR027417">
    <property type="entry name" value="P-loop_NTPase"/>
</dbReference>
<feature type="domain" description="Kinesin motor" evidence="11">
    <location>
        <begin position="238"/>
        <end position="544"/>
    </location>
</feature>
<evidence type="ECO:0000256" key="10">
    <source>
        <dbReference type="SAM" id="MobiDB-lite"/>
    </source>
</evidence>
<keyword evidence="2" id="KW-0963">Cytoplasm</keyword>
<dbReference type="SMART" id="SM00129">
    <property type="entry name" value="KISc"/>
    <property type="match status" value="1"/>
</dbReference>
<dbReference type="InterPro" id="IPR013761">
    <property type="entry name" value="SAM/pointed_sf"/>
</dbReference>
<comment type="similarity">
    <text evidence="8">Belongs to the TRAFAC class myosin-kinesin ATPase superfamily. Kinesin family. KIN-13 subfamily.</text>
</comment>
<dbReference type="AlphaFoldDB" id="A0A177EIJ2"/>
<evidence type="ECO:0000259" key="11">
    <source>
        <dbReference type="PROSITE" id="PS50067"/>
    </source>
</evidence>
<evidence type="ECO:0000313" key="12">
    <source>
        <dbReference type="EMBL" id="OAG31775.1"/>
    </source>
</evidence>
<evidence type="ECO:0000256" key="8">
    <source>
        <dbReference type="ARBA" id="ARBA00061030"/>
    </source>
</evidence>
<evidence type="ECO:0000256" key="3">
    <source>
        <dbReference type="ARBA" id="ARBA00022701"/>
    </source>
</evidence>
<dbReference type="Proteomes" id="UP000185944">
    <property type="component" value="Unassembled WGS sequence"/>
</dbReference>
<evidence type="ECO:0000256" key="7">
    <source>
        <dbReference type="ARBA" id="ARBA00023212"/>
    </source>
</evidence>
<reference evidence="12 13" key="1">
    <citation type="submission" date="2016-02" db="EMBL/GenBank/DDBJ databases">
        <title>Discovery of a natural microsporidian pathogen with a broad tissue tropism in Caenorhabditis elegans.</title>
        <authorList>
            <person name="Luallen R.J."/>
            <person name="Reinke A.W."/>
            <person name="Tong L."/>
            <person name="Botts M.R."/>
            <person name="Felix M.-A."/>
            <person name="Troemel E.R."/>
        </authorList>
    </citation>
    <scope>NUCLEOTIDE SEQUENCE [LARGE SCALE GENOMIC DNA]</scope>
    <source>
        <strain evidence="12 13">JUm2807</strain>
    </source>
</reference>
<dbReference type="PRINTS" id="PR00380">
    <property type="entry name" value="KINESINHEAVY"/>
</dbReference>
<dbReference type="RefSeq" id="XP_067545376.1">
    <property type="nucleotide sequence ID" value="XM_067687668.1"/>
</dbReference>
<organism evidence="12 13">
    <name type="scientific">Nematocida displodere</name>
    <dbReference type="NCBI Taxonomy" id="1805483"/>
    <lineage>
        <taxon>Eukaryota</taxon>
        <taxon>Fungi</taxon>
        <taxon>Fungi incertae sedis</taxon>
        <taxon>Microsporidia</taxon>
        <taxon>Nematocida</taxon>
    </lineage>
</organism>
<dbReference type="GO" id="GO:0005874">
    <property type="term" value="C:microtubule"/>
    <property type="evidence" value="ECO:0007669"/>
    <property type="project" value="UniProtKB-KW"/>
</dbReference>
<dbReference type="SUPFAM" id="SSF47769">
    <property type="entry name" value="SAM/Pointed domain"/>
    <property type="match status" value="1"/>
</dbReference>
<dbReference type="PANTHER" id="PTHR47971">
    <property type="entry name" value="KINESIN-RELATED PROTEIN 6"/>
    <property type="match status" value="1"/>
</dbReference>
<evidence type="ECO:0000256" key="2">
    <source>
        <dbReference type="ARBA" id="ARBA00022490"/>
    </source>
</evidence>
<dbReference type="Gene3D" id="1.10.150.50">
    <property type="entry name" value="Transcription Factor, Ets-1"/>
    <property type="match status" value="1"/>
</dbReference>
<dbReference type="VEuPathDB" id="MicrosporidiaDB:NEDG_00250"/>
<protein>
    <submittedName>
        <fullName evidence="12">Kinesin family member 2/24</fullName>
    </submittedName>
</protein>
<evidence type="ECO:0000256" key="4">
    <source>
        <dbReference type="ARBA" id="ARBA00022741"/>
    </source>
</evidence>
<dbReference type="Gene3D" id="3.40.850.10">
    <property type="entry name" value="Kinesin motor domain"/>
    <property type="match status" value="1"/>
</dbReference>
<feature type="region of interest" description="Disordered" evidence="10">
    <location>
        <begin position="546"/>
        <end position="588"/>
    </location>
</feature>
<keyword evidence="7" id="KW-0206">Cytoskeleton</keyword>
<dbReference type="Pfam" id="PF00225">
    <property type="entry name" value="Kinesin"/>
    <property type="match status" value="1"/>
</dbReference>
<dbReference type="PROSITE" id="PS50067">
    <property type="entry name" value="KINESIN_MOTOR_2"/>
    <property type="match status" value="1"/>
</dbReference>
<name>A0A177EIJ2_9MICR</name>
<dbReference type="SUPFAM" id="SSF52540">
    <property type="entry name" value="P-loop containing nucleoside triphosphate hydrolases"/>
    <property type="match status" value="1"/>
</dbReference>
<keyword evidence="6 9" id="KW-0505">Motor protein</keyword>
<dbReference type="FunFam" id="3.40.850.10:FF:000012">
    <property type="entry name" value="Kinesin-like protein"/>
    <property type="match status" value="1"/>
</dbReference>
<keyword evidence="4 9" id="KW-0547">Nucleotide-binding</keyword>
<sequence>MVREEYACIYEENTSIKKVLKDHQVSEWTDIFESRGVLTLSDLRKVKYTELVQYGITEFESRKKIFELIKRINSEHPREAAAPKTPLQNRVRELTRSSIGFSFIDKDSFAARLKEPATPKGTARVSVFKDGYTPPSNWKRKKEMVSEIMEEAENSIVEDSQLDFEEASQLSNAADPGVFSDSWPQSVLAGSESFIGGGEARPVPVPNTPADSAAPMAPHMPTPRLIPENHQNHAENGRITVVVRKRPLRKARANVTERDAIAANGPLVVLMEHKQKIDLTPYVENHQFLFDRAFGEHHTTDDLYRESVKSLVDHALHGGSSTCLAYGQTGSGKTYTMLDERSGIIAQAIKDLLQRPVQISFYEIYGNYIYDLLCERKRVFAREKDGIVSVVGLSEKSVSGAAEAMALIRTGLASRMTGRTGANMNSSRSHALFRVKTSQGLFTFVDLAGSERGSERATEDGQEMLLKREGAEINKSLLALKECIRAMDRSASHLPFRHSKLTQVLKESLVGNSKCCIIATVSPEESSVEHTLNTLRYAFRIKEIGTRANPKEPSQDTPSPRARVLGPPASVSVENSPRSGASASASATNKALVQQALASVAARIARESDPATLKMLKDSLLNLAGISARKPQ</sequence>
<feature type="compositionally biased region" description="Low complexity" evidence="10">
    <location>
        <begin position="579"/>
        <end position="588"/>
    </location>
</feature>
<proteinExistence type="inferred from homology"/>
<keyword evidence="3" id="KW-0493">Microtubule</keyword>
<dbReference type="PANTHER" id="PTHR47971:SF8">
    <property type="entry name" value="KINESIN-LIKE PROTEIN"/>
    <property type="match status" value="1"/>
</dbReference>
<dbReference type="GeneID" id="93646600"/>
<dbReference type="EMBL" id="LTDL01000014">
    <property type="protein sequence ID" value="OAG31775.1"/>
    <property type="molecule type" value="Genomic_DNA"/>
</dbReference>
<dbReference type="GO" id="GO:0008017">
    <property type="term" value="F:microtubule binding"/>
    <property type="evidence" value="ECO:0007669"/>
    <property type="project" value="InterPro"/>
</dbReference>
<dbReference type="InterPro" id="IPR027640">
    <property type="entry name" value="Kinesin-like_fam"/>
</dbReference>
<keyword evidence="5 9" id="KW-0067">ATP-binding</keyword>
<dbReference type="GO" id="GO:0007019">
    <property type="term" value="P:microtubule depolymerization"/>
    <property type="evidence" value="ECO:0007669"/>
    <property type="project" value="TreeGrafter"/>
</dbReference>
<comment type="subcellular location">
    <subcellularLocation>
        <location evidence="1">Cytoplasm</location>
        <location evidence="1">Cytoskeleton</location>
    </subcellularLocation>
</comment>
<comment type="caution">
    <text evidence="12">The sequence shown here is derived from an EMBL/GenBank/DDBJ whole genome shotgun (WGS) entry which is preliminary data.</text>
</comment>
<dbReference type="GO" id="GO:0007018">
    <property type="term" value="P:microtubule-based movement"/>
    <property type="evidence" value="ECO:0007669"/>
    <property type="project" value="InterPro"/>
</dbReference>
<dbReference type="GO" id="GO:0005524">
    <property type="term" value="F:ATP binding"/>
    <property type="evidence" value="ECO:0007669"/>
    <property type="project" value="UniProtKB-UniRule"/>
</dbReference>
<dbReference type="STRING" id="1805483.A0A177EIJ2"/>
<dbReference type="GO" id="GO:0003777">
    <property type="term" value="F:microtubule motor activity"/>
    <property type="evidence" value="ECO:0007669"/>
    <property type="project" value="InterPro"/>
</dbReference>
<gene>
    <name evidence="12" type="ORF">NEDG_00250</name>
</gene>
<evidence type="ECO:0000256" key="1">
    <source>
        <dbReference type="ARBA" id="ARBA00004245"/>
    </source>
</evidence>